<dbReference type="RefSeq" id="WP_077410155.1">
    <property type="nucleotide sequence ID" value="NZ_JBHRTS010000002.1"/>
</dbReference>
<gene>
    <name evidence="3" type="ORF">ACFODZ_04080</name>
</gene>
<dbReference type="Proteomes" id="UP001595533">
    <property type="component" value="Unassembled WGS sequence"/>
</dbReference>
<keyword evidence="1" id="KW-0472">Membrane</keyword>
<feature type="domain" description="Glycosyltransferase 2-like" evidence="2">
    <location>
        <begin position="8"/>
        <end position="121"/>
    </location>
</feature>
<dbReference type="GO" id="GO:0016757">
    <property type="term" value="F:glycosyltransferase activity"/>
    <property type="evidence" value="ECO:0007669"/>
    <property type="project" value="UniProtKB-KW"/>
</dbReference>
<feature type="transmembrane region" description="Helical" evidence="1">
    <location>
        <begin position="263"/>
        <end position="283"/>
    </location>
</feature>
<protein>
    <submittedName>
        <fullName evidence="3">Glycosyltransferase family 2 protein</fullName>
        <ecNumber evidence="3">2.4.-.-</ecNumber>
    </submittedName>
</protein>
<keyword evidence="1" id="KW-1133">Transmembrane helix</keyword>
<evidence type="ECO:0000313" key="4">
    <source>
        <dbReference type="Proteomes" id="UP001595533"/>
    </source>
</evidence>
<proteinExistence type="predicted"/>
<dbReference type="Pfam" id="PF00535">
    <property type="entry name" value="Glycos_transf_2"/>
    <property type="match status" value="1"/>
</dbReference>
<keyword evidence="1" id="KW-0812">Transmembrane</keyword>
<organism evidence="3 4">
    <name type="scientific">Marinicella sediminis</name>
    <dbReference type="NCBI Taxonomy" id="1792834"/>
    <lineage>
        <taxon>Bacteria</taxon>
        <taxon>Pseudomonadati</taxon>
        <taxon>Pseudomonadota</taxon>
        <taxon>Gammaproteobacteria</taxon>
        <taxon>Lysobacterales</taxon>
        <taxon>Marinicellaceae</taxon>
        <taxon>Marinicella</taxon>
    </lineage>
</organism>
<accession>A0ABV7J639</accession>
<reference evidence="4" key="1">
    <citation type="journal article" date="2019" name="Int. J. Syst. Evol. Microbiol.">
        <title>The Global Catalogue of Microorganisms (GCM) 10K type strain sequencing project: providing services to taxonomists for standard genome sequencing and annotation.</title>
        <authorList>
            <consortium name="The Broad Institute Genomics Platform"/>
            <consortium name="The Broad Institute Genome Sequencing Center for Infectious Disease"/>
            <person name="Wu L."/>
            <person name="Ma J."/>
        </authorList>
    </citation>
    <scope>NUCLEOTIDE SEQUENCE [LARGE SCALE GENOMIC DNA]</scope>
    <source>
        <strain evidence="4">KCTC 42953</strain>
    </source>
</reference>
<keyword evidence="3" id="KW-0328">Glycosyltransferase</keyword>
<dbReference type="Gene3D" id="3.90.550.10">
    <property type="entry name" value="Spore Coat Polysaccharide Biosynthesis Protein SpsA, Chain A"/>
    <property type="match status" value="1"/>
</dbReference>
<dbReference type="EMBL" id="JBHRTS010000002">
    <property type="protein sequence ID" value="MFC3193419.1"/>
    <property type="molecule type" value="Genomic_DNA"/>
</dbReference>
<keyword evidence="3" id="KW-0808">Transferase</keyword>
<evidence type="ECO:0000256" key="1">
    <source>
        <dbReference type="SAM" id="Phobius"/>
    </source>
</evidence>
<dbReference type="SUPFAM" id="SSF53448">
    <property type="entry name" value="Nucleotide-diphospho-sugar transferases"/>
    <property type="match status" value="1"/>
</dbReference>
<dbReference type="PANTHER" id="PTHR43179:SF7">
    <property type="entry name" value="RHAMNOSYLTRANSFERASE WBBL"/>
    <property type="match status" value="1"/>
</dbReference>
<dbReference type="PANTHER" id="PTHR43179">
    <property type="entry name" value="RHAMNOSYLTRANSFERASE WBBL"/>
    <property type="match status" value="1"/>
</dbReference>
<dbReference type="InterPro" id="IPR001173">
    <property type="entry name" value="Glyco_trans_2-like"/>
</dbReference>
<sequence length="306" mass="34370">MNQQKALSIIIVNYNSWEPMKSLFKTLAKQTMKDFEVIAVDNASTLSQPEGIFAPLKQASIDHQFIAHDHNAGFAAANNIGAEAATGQYLLFCNPDIEIPGDGLDTLLRVYQDNDVHILSCGQKNQLGQAKETGGSFPGIARYAPLLGGFFKKHKAAPSQAQIHPVDWVSGSVVLIGRDEFDRLRGWDDDFFMYMEDVDLCHRAHRQQMTVGNTMDTIWVHHHGLSSQSDTADRVRSKTSAIISKHTYISKYFNGLRRATGHAFVFIKYAPELVLAALLSWLIPAKELRLRRQILSSYLRKLQEKK</sequence>
<evidence type="ECO:0000259" key="2">
    <source>
        <dbReference type="Pfam" id="PF00535"/>
    </source>
</evidence>
<evidence type="ECO:0000313" key="3">
    <source>
        <dbReference type="EMBL" id="MFC3193419.1"/>
    </source>
</evidence>
<dbReference type="InterPro" id="IPR029044">
    <property type="entry name" value="Nucleotide-diphossugar_trans"/>
</dbReference>
<name>A0ABV7J639_9GAMM</name>
<dbReference type="CDD" id="cd04186">
    <property type="entry name" value="GT_2_like_c"/>
    <property type="match status" value="1"/>
</dbReference>
<comment type="caution">
    <text evidence="3">The sequence shown here is derived from an EMBL/GenBank/DDBJ whole genome shotgun (WGS) entry which is preliminary data.</text>
</comment>
<dbReference type="EC" id="2.4.-.-" evidence="3"/>
<keyword evidence="4" id="KW-1185">Reference proteome</keyword>